<keyword evidence="2" id="KW-1003">Cell membrane</keyword>
<organism evidence="8 9">
    <name type="scientific">Lacihabitans lacunae</name>
    <dbReference type="NCBI Taxonomy" id="1028214"/>
    <lineage>
        <taxon>Bacteria</taxon>
        <taxon>Pseudomonadati</taxon>
        <taxon>Bacteroidota</taxon>
        <taxon>Cytophagia</taxon>
        <taxon>Cytophagales</taxon>
        <taxon>Leadbetterellaceae</taxon>
        <taxon>Lacihabitans</taxon>
    </lineage>
</organism>
<sequence>MEIKPLSSYQKFVMFLLAVTQFTVVLDFMVMSPLGDILMKSLEINPTKFGITVSSYAFSAGFSGLLAAGFADKFDRKKILIFFYSGFIIGTFLCGLAETYVTLVAARIFTGIFGGVMGSVSLAIVTDLFELNQRGRVMGIVQMGFAASQVLGIPVGLYLANLWGWHAPFLMIVILAIGILITLIIKLKPVDEHLKLKNEKNVFAHFKHVVFLKNYRIAFLSTALLSISGYLMMPFGSAFAVNNLGVSQEQLPLIFMFTGVSSLVVMPLVGRLSDTYNKFKIFVIGSVWAMIVILIYTNLGPTPLYLIIPLNILLFMGIMSRMIPATTLTSAIPNMQDRGAFMSINSSLQQIAGGLATLMAGLIIVQKDKHSPLENYPLLGIIGVIVMGIAVWFIYRVFRIVKANA</sequence>
<dbReference type="PANTHER" id="PTHR43124:SF3">
    <property type="entry name" value="CHLORAMPHENICOL EFFLUX PUMP RV0191"/>
    <property type="match status" value="1"/>
</dbReference>
<dbReference type="Proteomes" id="UP001595616">
    <property type="component" value="Unassembled WGS sequence"/>
</dbReference>
<feature type="transmembrane region" description="Helical" evidence="6">
    <location>
        <begin position="344"/>
        <end position="364"/>
    </location>
</feature>
<gene>
    <name evidence="8" type="ORF">ACFOOI_16835</name>
</gene>
<protein>
    <submittedName>
        <fullName evidence="8">MFS transporter</fullName>
    </submittedName>
</protein>
<dbReference type="InterPro" id="IPR020846">
    <property type="entry name" value="MFS_dom"/>
</dbReference>
<dbReference type="PROSITE" id="PS50850">
    <property type="entry name" value="MFS"/>
    <property type="match status" value="1"/>
</dbReference>
<evidence type="ECO:0000256" key="2">
    <source>
        <dbReference type="ARBA" id="ARBA00022475"/>
    </source>
</evidence>
<keyword evidence="4 6" id="KW-1133">Transmembrane helix</keyword>
<dbReference type="PANTHER" id="PTHR43124">
    <property type="entry name" value="PURINE EFFLUX PUMP PBUE"/>
    <property type="match status" value="1"/>
</dbReference>
<name>A0ABV7YZ75_9BACT</name>
<feature type="transmembrane region" description="Helical" evidence="6">
    <location>
        <begin position="251"/>
        <end position="269"/>
    </location>
</feature>
<dbReference type="InterPro" id="IPR036259">
    <property type="entry name" value="MFS_trans_sf"/>
</dbReference>
<keyword evidence="3 6" id="KW-0812">Transmembrane</keyword>
<dbReference type="InterPro" id="IPR050189">
    <property type="entry name" value="MFS_Efflux_Transporters"/>
</dbReference>
<feature type="transmembrane region" description="Helical" evidence="6">
    <location>
        <begin position="281"/>
        <end position="299"/>
    </location>
</feature>
<feature type="transmembrane region" description="Helical" evidence="6">
    <location>
        <begin position="165"/>
        <end position="185"/>
    </location>
</feature>
<feature type="transmembrane region" description="Helical" evidence="6">
    <location>
        <begin position="137"/>
        <end position="159"/>
    </location>
</feature>
<comment type="caution">
    <text evidence="8">The sequence shown here is derived from an EMBL/GenBank/DDBJ whole genome shotgun (WGS) entry which is preliminary data.</text>
</comment>
<evidence type="ECO:0000256" key="5">
    <source>
        <dbReference type="ARBA" id="ARBA00023136"/>
    </source>
</evidence>
<evidence type="ECO:0000256" key="1">
    <source>
        <dbReference type="ARBA" id="ARBA00004651"/>
    </source>
</evidence>
<dbReference type="EMBL" id="JBHRYQ010000001">
    <property type="protein sequence ID" value="MFC3812330.1"/>
    <property type="molecule type" value="Genomic_DNA"/>
</dbReference>
<evidence type="ECO:0000313" key="8">
    <source>
        <dbReference type="EMBL" id="MFC3812330.1"/>
    </source>
</evidence>
<evidence type="ECO:0000256" key="4">
    <source>
        <dbReference type="ARBA" id="ARBA00022989"/>
    </source>
</evidence>
<dbReference type="InterPro" id="IPR011701">
    <property type="entry name" value="MFS"/>
</dbReference>
<dbReference type="CDD" id="cd17324">
    <property type="entry name" value="MFS_NepI_like"/>
    <property type="match status" value="1"/>
</dbReference>
<proteinExistence type="predicted"/>
<feature type="transmembrane region" description="Helical" evidence="6">
    <location>
        <begin position="51"/>
        <end position="72"/>
    </location>
</feature>
<evidence type="ECO:0000256" key="3">
    <source>
        <dbReference type="ARBA" id="ARBA00022692"/>
    </source>
</evidence>
<feature type="transmembrane region" description="Helical" evidence="6">
    <location>
        <begin position="79"/>
        <end position="98"/>
    </location>
</feature>
<comment type="subcellular location">
    <subcellularLocation>
        <location evidence="1">Cell membrane</location>
        <topology evidence="1">Multi-pass membrane protein</topology>
    </subcellularLocation>
</comment>
<keyword evidence="9" id="KW-1185">Reference proteome</keyword>
<evidence type="ECO:0000256" key="6">
    <source>
        <dbReference type="SAM" id="Phobius"/>
    </source>
</evidence>
<dbReference type="SUPFAM" id="SSF103473">
    <property type="entry name" value="MFS general substrate transporter"/>
    <property type="match status" value="1"/>
</dbReference>
<evidence type="ECO:0000259" key="7">
    <source>
        <dbReference type="PROSITE" id="PS50850"/>
    </source>
</evidence>
<feature type="domain" description="Major facilitator superfamily (MFS) profile" evidence="7">
    <location>
        <begin position="13"/>
        <end position="402"/>
    </location>
</feature>
<feature type="transmembrane region" description="Helical" evidence="6">
    <location>
        <begin position="12"/>
        <end position="31"/>
    </location>
</feature>
<dbReference type="RefSeq" id="WP_379839199.1">
    <property type="nucleotide sequence ID" value="NZ_JBHRYQ010000001.1"/>
</dbReference>
<reference evidence="9" key="1">
    <citation type="journal article" date="2019" name="Int. J. Syst. Evol. Microbiol.">
        <title>The Global Catalogue of Microorganisms (GCM) 10K type strain sequencing project: providing services to taxonomists for standard genome sequencing and annotation.</title>
        <authorList>
            <consortium name="The Broad Institute Genomics Platform"/>
            <consortium name="The Broad Institute Genome Sequencing Center for Infectious Disease"/>
            <person name="Wu L."/>
            <person name="Ma J."/>
        </authorList>
    </citation>
    <scope>NUCLEOTIDE SEQUENCE [LARGE SCALE GENOMIC DNA]</scope>
    <source>
        <strain evidence="9">CECT 7956</strain>
    </source>
</reference>
<feature type="transmembrane region" description="Helical" evidence="6">
    <location>
        <begin position="104"/>
        <end position="125"/>
    </location>
</feature>
<feature type="transmembrane region" description="Helical" evidence="6">
    <location>
        <begin position="376"/>
        <end position="395"/>
    </location>
</feature>
<dbReference type="Pfam" id="PF07690">
    <property type="entry name" value="MFS_1"/>
    <property type="match status" value="1"/>
</dbReference>
<evidence type="ECO:0000313" key="9">
    <source>
        <dbReference type="Proteomes" id="UP001595616"/>
    </source>
</evidence>
<feature type="transmembrane region" description="Helical" evidence="6">
    <location>
        <begin position="305"/>
        <end position="323"/>
    </location>
</feature>
<accession>A0ABV7YZ75</accession>
<keyword evidence="5 6" id="KW-0472">Membrane</keyword>
<dbReference type="Gene3D" id="1.20.1250.20">
    <property type="entry name" value="MFS general substrate transporter like domains"/>
    <property type="match status" value="1"/>
</dbReference>
<feature type="transmembrane region" description="Helical" evidence="6">
    <location>
        <begin position="217"/>
        <end position="239"/>
    </location>
</feature>